<evidence type="ECO:0000256" key="2">
    <source>
        <dbReference type="ARBA" id="ARBA00005262"/>
    </source>
</evidence>
<keyword evidence="5 7" id="KW-1133">Transmembrane helix</keyword>
<dbReference type="PANTHER" id="PTHR33567">
    <property type="entry name" value="CHROMATE ION TRANSPORTER (EUROFUNG)"/>
    <property type="match status" value="1"/>
</dbReference>
<dbReference type="PANTHER" id="PTHR33567:SF3">
    <property type="entry name" value="CHROMATE ION TRANSPORTER (EUROFUNG)"/>
    <property type="match status" value="1"/>
</dbReference>
<dbReference type="PIRSF" id="PIRSF004810">
    <property type="entry name" value="ChrA"/>
    <property type="match status" value="1"/>
</dbReference>
<dbReference type="GO" id="GO:0015109">
    <property type="term" value="F:chromate transmembrane transporter activity"/>
    <property type="evidence" value="ECO:0007669"/>
    <property type="project" value="InterPro"/>
</dbReference>
<dbReference type="AlphaFoldDB" id="A0A2S2DVV7"/>
<sequence length="390" mass="43617">MWRKPKHVEFLWDVLVLAMTSFGGVQVHIALFLKKLVKEKGYLTEDELFEIQALCSFLPGPTSTQMITAIGYKRGGANLAYVTLIAWISPAVFVMTLAAFGMTYLRNRDIIQFVTPVGIGLILQAGWIMAQKFLRAPMYILIFLFTVAIGLYIQSPFIFPVLLLIGGLISSLNFKDFPRQNKHKMIIPWANFHLFWGFLVFLAVLGHFTDYYPIRIFENFYRNGSLVFGGGQVLVPVLFTEFVEFKHLIREDDFLTGMTLSQTLPGPVFALTSYLGVLLMKDYGTIGELAGSVIGALGIFLPGTFLIFFVYRIWGQLKQYRFIRASLPGIQSVSVGLTIVAVYAFIHPMIIQANLIGFGIVVVTFLVAQMTKLPPIALFVIALLAGIIVS</sequence>
<evidence type="ECO:0000256" key="3">
    <source>
        <dbReference type="ARBA" id="ARBA00022475"/>
    </source>
</evidence>
<evidence type="ECO:0000256" key="6">
    <source>
        <dbReference type="ARBA" id="ARBA00023136"/>
    </source>
</evidence>
<feature type="transmembrane region" description="Helical" evidence="7">
    <location>
        <begin position="322"/>
        <end position="343"/>
    </location>
</feature>
<comment type="subcellular location">
    <subcellularLocation>
        <location evidence="1">Cell membrane</location>
        <topology evidence="1">Multi-pass membrane protein</topology>
    </subcellularLocation>
</comment>
<feature type="transmembrane region" description="Helical" evidence="7">
    <location>
        <begin position="110"/>
        <end position="129"/>
    </location>
</feature>
<feature type="transmembrane region" description="Helical" evidence="7">
    <location>
        <begin position="186"/>
        <end position="208"/>
    </location>
</feature>
<comment type="similarity">
    <text evidence="2">Belongs to the chromate ion transporter (CHR) (TC 2.A.51) family.</text>
</comment>
<evidence type="ECO:0000256" key="4">
    <source>
        <dbReference type="ARBA" id="ARBA00022692"/>
    </source>
</evidence>
<feature type="transmembrane region" description="Helical" evidence="7">
    <location>
        <begin position="12"/>
        <end position="33"/>
    </location>
</feature>
<keyword evidence="9" id="KW-1185">Reference proteome</keyword>
<feature type="transmembrane region" description="Helical" evidence="7">
    <location>
        <begin position="254"/>
        <end position="277"/>
    </location>
</feature>
<keyword evidence="4 7" id="KW-0812">Transmembrane</keyword>
<evidence type="ECO:0008006" key="10">
    <source>
        <dbReference type="Google" id="ProtNLM"/>
    </source>
</evidence>
<evidence type="ECO:0000313" key="8">
    <source>
        <dbReference type="EMBL" id="AWL09486.1"/>
    </source>
</evidence>
<keyword evidence="6 7" id="KW-0472">Membrane</keyword>
<feature type="transmembrane region" description="Helical" evidence="7">
    <location>
        <begin position="136"/>
        <end position="152"/>
    </location>
</feature>
<feature type="transmembrane region" description="Helical" evidence="7">
    <location>
        <begin position="289"/>
        <end position="310"/>
    </location>
</feature>
<keyword evidence="3" id="KW-1003">Cell membrane</keyword>
<dbReference type="InterPro" id="IPR003370">
    <property type="entry name" value="Chromate_transpt"/>
</dbReference>
<evidence type="ECO:0000313" key="9">
    <source>
        <dbReference type="Proteomes" id="UP000245468"/>
    </source>
</evidence>
<dbReference type="KEGG" id="psez:HME7025_01633"/>
<dbReference type="OrthoDB" id="9788907at2"/>
<feature type="transmembrane region" description="Helical" evidence="7">
    <location>
        <begin position="79"/>
        <end position="104"/>
    </location>
</feature>
<dbReference type="RefSeq" id="WP_109323168.1">
    <property type="nucleotide sequence ID" value="NZ_CP029346.1"/>
</dbReference>
<gene>
    <name evidence="8" type="ORF">HME7025_01633</name>
</gene>
<protein>
    <recommendedName>
        <fullName evidence="10">Chromate efflux transporter</fullName>
    </recommendedName>
</protein>
<feature type="transmembrane region" description="Helical" evidence="7">
    <location>
        <begin position="220"/>
        <end position="242"/>
    </location>
</feature>
<evidence type="ECO:0000256" key="1">
    <source>
        <dbReference type="ARBA" id="ARBA00004651"/>
    </source>
</evidence>
<evidence type="ECO:0000256" key="7">
    <source>
        <dbReference type="SAM" id="Phobius"/>
    </source>
</evidence>
<dbReference type="InterPro" id="IPR014047">
    <property type="entry name" value="Chr_Tranpt_l_chain"/>
</dbReference>
<name>A0A2S2DVV7_9BACT</name>
<reference evidence="9" key="1">
    <citation type="submission" date="2018-05" db="EMBL/GenBank/DDBJ databases">
        <title>Pseudarcicella sp. HME7025 Genome sequencing and assembly.</title>
        <authorList>
            <person name="Kim H."/>
            <person name="Kang H."/>
            <person name="Joh K."/>
        </authorList>
    </citation>
    <scope>NUCLEOTIDE SEQUENCE [LARGE SCALE GENOMIC DNA]</scope>
    <source>
        <strain evidence="9">HME7025</strain>
    </source>
</reference>
<evidence type="ECO:0000256" key="5">
    <source>
        <dbReference type="ARBA" id="ARBA00022989"/>
    </source>
</evidence>
<dbReference type="Pfam" id="PF02417">
    <property type="entry name" value="Chromate_transp"/>
    <property type="match status" value="2"/>
</dbReference>
<dbReference type="Proteomes" id="UP000245468">
    <property type="component" value="Chromosome"/>
</dbReference>
<feature type="transmembrane region" description="Helical" evidence="7">
    <location>
        <begin position="373"/>
        <end position="389"/>
    </location>
</feature>
<feature type="transmembrane region" description="Helical" evidence="7">
    <location>
        <begin position="158"/>
        <end position="174"/>
    </location>
</feature>
<dbReference type="GO" id="GO:0005886">
    <property type="term" value="C:plasma membrane"/>
    <property type="evidence" value="ECO:0007669"/>
    <property type="project" value="UniProtKB-SubCell"/>
</dbReference>
<accession>A0A2S2DVV7</accession>
<organism evidence="8 9">
    <name type="scientific">Aquirufa nivalisilvae</name>
    <dbReference type="NCBI Taxonomy" id="2516557"/>
    <lineage>
        <taxon>Bacteria</taxon>
        <taxon>Pseudomonadati</taxon>
        <taxon>Bacteroidota</taxon>
        <taxon>Cytophagia</taxon>
        <taxon>Cytophagales</taxon>
        <taxon>Flectobacillaceae</taxon>
        <taxon>Aquirufa</taxon>
    </lineage>
</organism>
<proteinExistence type="inferred from homology"/>
<dbReference type="EMBL" id="CP029346">
    <property type="protein sequence ID" value="AWL09486.1"/>
    <property type="molecule type" value="Genomic_DNA"/>
</dbReference>